<evidence type="ECO:0000259" key="10">
    <source>
        <dbReference type="PROSITE" id="PS50862"/>
    </source>
</evidence>
<dbReference type="InterPro" id="IPR006195">
    <property type="entry name" value="aa-tRNA-synth_II"/>
</dbReference>
<keyword evidence="5 8" id="KW-0648">Protein biosynthesis</keyword>
<evidence type="ECO:0000256" key="3">
    <source>
        <dbReference type="ARBA" id="ARBA00022741"/>
    </source>
</evidence>
<comment type="subunit">
    <text evidence="8">Homodimer.</text>
</comment>
<accession>A0A1F5FP05</accession>
<name>A0A1F5FP05_9BACT</name>
<dbReference type="InterPro" id="IPR041715">
    <property type="entry name" value="HisRS-like_core"/>
</dbReference>
<dbReference type="Gene3D" id="3.40.50.800">
    <property type="entry name" value="Anticodon-binding domain"/>
    <property type="match status" value="1"/>
</dbReference>
<proteinExistence type="inferred from homology"/>
<dbReference type="InterPro" id="IPR045864">
    <property type="entry name" value="aa-tRNA-synth_II/BPL/LPL"/>
</dbReference>
<dbReference type="Gene3D" id="3.30.930.10">
    <property type="entry name" value="Bira Bifunctional Protein, Domain 2"/>
    <property type="match status" value="1"/>
</dbReference>
<dbReference type="InterPro" id="IPR015807">
    <property type="entry name" value="His-tRNA-ligase"/>
</dbReference>
<evidence type="ECO:0000256" key="6">
    <source>
        <dbReference type="ARBA" id="ARBA00023146"/>
    </source>
</evidence>
<dbReference type="Proteomes" id="UP000179237">
    <property type="component" value="Unassembled WGS sequence"/>
</dbReference>
<dbReference type="Pfam" id="PF03129">
    <property type="entry name" value="HGTP_anticodon"/>
    <property type="match status" value="1"/>
</dbReference>
<evidence type="ECO:0000256" key="4">
    <source>
        <dbReference type="ARBA" id="ARBA00022840"/>
    </source>
</evidence>
<protein>
    <recommendedName>
        <fullName evidence="8">Histidine--tRNA ligase</fullName>
        <ecNumber evidence="8">6.1.1.21</ecNumber>
    </recommendedName>
    <alternativeName>
        <fullName evidence="8">Histidyl-tRNA synthetase</fullName>
        <shortName evidence="8">HisRS</shortName>
    </alternativeName>
</protein>
<feature type="binding site" evidence="9">
    <location>
        <position position="111"/>
    </location>
    <ligand>
        <name>L-histidine</name>
        <dbReference type="ChEBI" id="CHEBI:57595"/>
    </ligand>
</feature>
<dbReference type="InterPro" id="IPR033656">
    <property type="entry name" value="HisRS_anticodon"/>
</dbReference>
<dbReference type="InterPro" id="IPR004516">
    <property type="entry name" value="HisRS/HisZ"/>
</dbReference>
<dbReference type="SUPFAM" id="SSF52954">
    <property type="entry name" value="Class II aaRS ABD-related"/>
    <property type="match status" value="1"/>
</dbReference>
<comment type="catalytic activity">
    <reaction evidence="7 8">
        <text>tRNA(His) + L-histidine + ATP = L-histidyl-tRNA(His) + AMP + diphosphate + H(+)</text>
        <dbReference type="Rhea" id="RHEA:17313"/>
        <dbReference type="Rhea" id="RHEA-COMP:9665"/>
        <dbReference type="Rhea" id="RHEA-COMP:9689"/>
        <dbReference type="ChEBI" id="CHEBI:15378"/>
        <dbReference type="ChEBI" id="CHEBI:30616"/>
        <dbReference type="ChEBI" id="CHEBI:33019"/>
        <dbReference type="ChEBI" id="CHEBI:57595"/>
        <dbReference type="ChEBI" id="CHEBI:78442"/>
        <dbReference type="ChEBI" id="CHEBI:78527"/>
        <dbReference type="ChEBI" id="CHEBI:456215"/>
        <dbReference type="EC" id="6.1.1.21"/>
    </reaction>
</comment>
<dbReference type="GO" id="GO:0006427">
    <property type="term" value="P:histidyl-tRNA aminoacylation"/>
    <property type="evidence" value="ECO:0007669"/>
    <property type="project" value="UniProtKB-UniRule"/>
</dbReference>
<dbReference type="GO" id="GO:0005524">
    <property type="term" value="F:ATP binding"/>
    <property type="evidence" value="ECO:0007669"/>
    <property type="project" value="UniProtKB-UniRule"/>
</dbReference>
<comment type="subcellular location">
    <subcellularLocation>
        <location evidence="8">Cytoplasm</location>
    </subcellularLocation>
</comment>
<evidence type="ECO:0000313" key="12">
    <source>
        <dbReference type="Proteomes" id="UP000179237"/>
    </source>
</evidence>
<dbReference type="PANTHER" id="PTHR11476">
    <property type="entry name" value="HISTIDYL-TRNA SYNTHETASE"/>
    <property type="match status" value="1"/>
</dbReference>
<dbReference type="PROSITE" id="PS50862">
    <property type="entry name" value="AA_TRNA_LIGASE_II"/>
    <property type="match status" value="1"/>
</dbReference>
<gene>
    <name evidence="8" type="primary">hisS</name>
    <name evidence="11" type="ORF">A2572_02340</name>
</gene>
<dbReference type="GO" id="GO:0005737">
    <property type="term" value="C:cytoplasm"/>
    <property type="evidence" value="ECO:0007669"/>
    <property type="project" value="UniProtKB-SubCell"/>
</dbReference>
<evidence type="ECO:0000256" key="2">
    <source>
        <dbReference type="ARBA" id="ARBA00022598"/>
    </source>
</evidence>
<evidence type="ECO:0000313" key="11">
    <source>
        <dbReference type="EMBL" id="OGD81336.1"/>
    </source>
</evidence>
<dbReference type="PIRSF" id="PIRSF001549">
    <property type="entry name" value="His-tRNA_synth"/>
    <property type="match status" value="1"/>
</dbReference>
<dbReference type="GO" id="GO:0004821">
    <property type="term" value="F:histidine-tRNA ligase activity"/>
    <property type="evidence" value="ECO:0007669"/>
    <property type="project" value="UniProtKB-UniRule"/>
</dbReference>
<dbReference type="HAMAP" id="MF_00127">
    <property type="entry name" value="His_tRNA_synth"/>
    <property type="match status" value="1"/>
</dbReference>
<evidence type="ECO:0000256" key="5">
    <source>
        <dbReference type="ARBA" id="ARBA00022917"/>
    </source>
</evidence>
<dbReference type="CDD" id="cd00859">
    <property type="entry name" value="HisRS_anticodon"/>
    <property type="match status" value="1"/>
</dbReference>
<dbReference type="Pfam" id="PF13393">
    <property type="entry name" value="tRNA-synt_His"/>
    <property type="match status" value="1"/>
</dbReference>
<dbReference type="PANTHER" id="PTHR11476:SF7">
    <property type="entry name" value="HISTIDINE--TRNA LIGASE"/>
    <property type="match status" value="1"/>
</dbReference>
<feature type="binding site" evidence="9">
    <location>
        <position position="129"/>
    </location>
    <ligand>
        <name>L-histidine</name>
        <dbReference type="ChEBI" id="CHEBI:57595"/>
    </ligand>
</feature>
<keyword evidence="6 8" id="KW-0030">Aminoacyl-tRNA synthetase</keyword>
<sequence length="436" mass="49393">MKNKVEPRILAGFMELLPDEQILFNKYLQIIRETYEEFGFVPLESPMVEYSDVLLAKIGEDTKKEIYRFNRGEDDLSLRFDLTVPLARFVAMNAQRLNFPFRRYQVGKVFRGERPQKGRFREFYQCDIDVIGNGKLGLINDAEIPAVIYRLFSKLNFGDFVIRISNRKVLTGLVESFGYKDKTDDVLRIVDKLEKIGKDSVVEELVKVGLDLGGANKVIDFVKIFGTNTEIVDQLRKMGISNESFEQGVNELEEVIKRAYEFGVPEKNLKLDLAIARGLSYYTGTVYETVLLDERISGSVCSGGRYDDLAESYTDVSYPGVGISIGLSRLFSQLLASGIIATESNTPAKVMVITLDDDLKFALEVANELRTNGIKTEVYIEDDKFKKKLSYANKVGVPFVAIIGEDEIKLKKVTLKNMKTGEQEMMSVEEVIKKLK</sequence>
<keyword evidence="4 8" id="KW-0067">ATP-binding</keyword>
<dbReference type="CDD" id="cd00773">
    <property type="entry name" value="HisRS-like_core"/>
    <property type="match status" value="1"/>
</dbReference>
<organism evidence="11 12">
    <name type="scientific">Candidatus Collierbacteria bacterium RIFOXYD1_FULL_40_9</name>
    <dbReference type="NCBI Taxonomy" id="1817731"/>
    <lineage>
        <taxon>Bacteria</taxon>
        <taxon>Candidatus Collieribacteriota</taxon>
    </lineage>
</organism>
<evidence type="ECO:0000256" key="8">
    <source>
        <dbReference type="HAMAP-Rule" id="MF_00127"/>
    </source>
</evidence>
<keyword evidence="8" id="KW-0963">Cytoplasm</keyword>
<dbReference type="AlphaFoldDB" id="A0A1F5FP05"/>
<dbReference type="SUPFAM" id="SSF55681">
    <property type="entry name" value="Class II aaRS and biotin synthetases"/>
    <property type="match status" value="1"/>
</dbReference>
<evidence type="ECO:0000256" key="1">
    <source>
        <dbReference type="ARBA" id="ARBA00008226"/>
    </source>
</evidence>
<feature type="domain" description="Aminoacyl-transfer RNA synthetases class-II family profile" evidence="10">
    <location>
        <begin position="23"/>
        <end position="347"/>
    </location>
</feature>
<keyword evidence="2 8" id="KW-0436">Ligase</keyword>
<dbReference type="EC" id="6.1.1.21" evidence="8"/>
<dbReference type="NCBIfam" id="TIGR00442">
    <property type="entry name" value="hisS"/>
    <property type="match status" value="1"/>
</dbReference>
<dbReference type="InterPro" id="IPR004154">
    <property type="entry name" value="Anticodon-bd"/>
</dbReference>
<dbReference type="InterPro" id="IPR036621">
    <property type="entry name" value="Anticodon-bd_dom_sf"/>
</dbReference>
<comment type="caution">
    <text evidence="11">The sequence shown here is derived from an EMBL/GenBank/DDBJ whole genome shotgun (WGS) entry which is preliminary data.</text>
</comment>
<keyword evidence="3 8" id="KW-0547">Nucleotide-binding</keyword>
<dbReference type="EMBL" id="MFAQ01000046">
    <property type="protein sequence ID" value="OGD81336.1"/>
    <property type="molecule type" value="Genomic_DNA"/>
</dbReference>
<feature type="binding site" evidence="9">
    <location>
        <begin position="81"/>
        <end position="83"/>
    </location>
    <ligand>
        <name>L-histidine</name>
        <dbReference type="ChEBI" id="CHEBI:57595"/>
    </ligand>
</feature>
<evidence type="ECO:0000256" key="9">
    <source>
        <dbReference type="PIRSR" id="PIRSR001549-1"/>
    </source>
</evidence>
<feature type="binding site" evidence="9">
    <location>
        <position position="277"/>
    </location>
    <ligand>
        <name>L-histidine</name>
        <dbReference type="ChEBI" id="CHEBI:57595"/>
    </ligand>
</feature>
<evidence type="ECO:0000256" key="7">
    <source>
        <dbReference type="ARBA" id="ARBA00047639"/>
    </source>
</evidence>
<comment type="similarity">
    <text evidence="1 8">Belongs to the class-II aminoacyl-tRNA synthetase family.</text>
</comment>
<feature type="binding site" evidence="9">
    <location>
        <position position="125"/>
    </location>
    <ligand>
        <name>L-histidine</name>
        <dbReference type="ChEBI" id="CHEBI:57595"/>
    </ligand>
</feature>
<feature type="binding site" evidence="9">
    <location>
        <begin position="281"/>
        <end position="282"/>
    </location>
    <ligand>
        <name>L-histidine</name>
        <dbReference type="ChEBI" id="CHEBI:57595"/>
    </ligand>
</feature>
<reference evidence="11 12" key="1">
    <citation type="journal article" date="2016" name="Nat. Commun.">
        <title>Thousands of microbial genomes shed light on interconnected biogeochemical processes in an aquifer system.</title>
        <authorList>
            <person name="Anantharaman K."/>
            <person name="Brown C.T."/>
            <person name="Hug L.A."/>
            <person name="Sharon I."/>
            <person name="Castelle C.J."/>
            <person name="Probst A.J."/>
            <person name="Thomas B.C."/>
            <person name="Singh A."/>
            <person name="Wilkins M.J."/>
            <person name="Karaoz U."/>
            <person name="Brodie E.L."/>
            <person name="Williams K.H."/>
            <person name="Hubbard S.S."/>
            <person name="Banfield J.F."/>
        </authorList>
    </citation>
    <scope>NUCLEOTIDE SEQUENCE [LARGE SCALE GENOMIC DNA]</scope>
</reference>